<evidence type="ECO:0000256" key="1">
    <source>
        <dbReference type="SAM" id="MobiDB-lite"/>
    </source>
</evidence>
<dbReference type="SUPFAM" id="SSF50370">
    <property type="entry name" value="Ricin B-like lectins"/>
    <property type="match status" value="1"/>
</dbReference>
<feature type="compositionally biased region" description="Low complexity" evidence="1">
    <location>
        <begin position="161"/>
        <end position="187"/>
    </location>
</feature>
<dbReference type="Gene3D" id="2.80.10.50">
    <property type="match status" value="2"/>
</dbReference>
<sequence length="325" mass="31613">MPPLRKPRPPAERSGTTTGRFSDTFARRPAVPRRGLVPGVRVWATVAAAAGLTVVVAAAVPLLSRVDLFPDPDTTPAAAVAAGEPTTLSSASGSPSPSSSKPSHAPSSHKPGKTGSGGSGSVGGTGIGSAGQQSGGGSVGSGSNSNSGSTSSGSKSGGSGSSSSGKTSSGTSSSGTSSSGTSSSGTSSSGGSGTTTTTVPGVALIGTGSGRCIDVTNAGGDGTRLELLDCSGAAKQKWVFQSDGTIRSLGLCMDLAWGNTANGTAIQVAKCSGNRAQLFYLSAQGDLVSAQADKCVDATDNSTGNGTKLQLWTCSGTPNQKWHKG</sequence>
<name>A0AB39QFL8_9ACTN</name>
<dbReference type="EMBL" id="CP163441">
    <property type="protein sequence ID" value="XDQ41107.1"/>
    <property type="molecule type" value="Genomic_DNA"/>
</dbReference>
<feature type="compositionally biased region" description="Low complexity" evidence="1">
    <location>
        <begin position="77"/>
        <end position="109"/>
    </location>
</feature>
<dbReference type="AlphaFoldDB" id="A0AB39QFL8"/>
<feature type="region of interest" description="Disordered" evidence="1">
    <location>
        <begin position="77"/>
        <end position="201"/>
    </location>
</feature>
<dbReference type="InterPro" id="IPR035992">
    <property type="entry name" value="Ricin_B-like_lectins"/>
</dbReference>
<evidence type="ECO:0000313" key="3">
    <source>
        <dbReference type="EMBL" id="XDQ41107.1"/>
    </source>
</evidence>
<evidence type="ECO:0000259" key="2">
    <source>
        <dbReference type="SMART" id="SM00458"/>
    </source>
</evidence>
<feature type="compositionally biased region" description="Low complexity" evidence="1">
    <location>
        <begin position="141"/>
        <end position="154"/>
    </location>
</feature>
<gene>
    <name evidence="3" type="ORF">AB5J52_01830</name>
</gene>
<dbReference type="PROSITE" id="PS50231">
    <property type="entry name" value="RICIN_B_LECTIN"/>
    <property type="match status" value="1"/>
</dbReference>
<organism evidence="3">
    <name type="scientific">Streptomyces sp. R39</name>
    <dbReference type="NCBI Taxonomy" id="3238631"/>
    <lineage>
        <taxon>Bacteria</taxon>
        <taxon>Bacillati</taxon>
        <taxon>Actinomycetota</taxon>
        <taxon>Actinomycetes</taxon>
        <taxon>Kitasatosporales</taxon>
        <taxon>Streptomycetaceae</taxon>
        <taxon>Streptomyces</taxon>
    </lineage>
</organism>
<reference evidence="3" key="1">
    <citation type="submission" date="2024-07" db="EMBL/GenBank/DDBJ databases">
        <authorList>
            <person name="Yu S.T."/>
        </authorList>
    </citation>
    <scope>NUCLEOTIDE SEQUENCE</scope>
    <source>
        <strain evidence="3">R39</strain>
    </source>
</reference>
<feature type="region of interest" description="Disordered" evidence="1">
    <location>
        <begin position="1"/>
        <end position="27"/>
    </location>
</feature>
<dbReference type="Pfam" id="PF00652">
    <property type="entry name" value="Ricin_B_lectin"/>
    <property type="match status" value="1"/>
</dbReference>
<dbReference type="SMART" id="SM00458">
    <property type="entry name" value="RICIN"/>
    <property type="match status" value="1"/>
</dbReference>
<feature type="compositionally biased region" description="Gly residues" evidence="1">
    <location>
        <begin position="114"/>
        <end position="140"/>
    </location>
</feature>
<protein>
    <submittedName>
        <fullName evidence="3">Ricin-type beta-trefoil lectin domain protein</fullName>
    </submittedName>
</protein>
<accession>A0AB39QFL8</accession>
<dbReference type="InterPro" id="IPR000772">
    <property type="entry name" value="Ricin_B_lectin"/>
</dbReference>
<dbReference type="RefSeq" id="WP_369220832.1">
    <property type="nucleotide sequence ID" value="NZ_CP163441.1"/>
</dbReference>
<proteinExistence type="predicted"/>
<feature type="domain" description="Ricin B lectin" evidence="2">
    <location>
        <begin position="199"/>
        <end position="325"/>
    </location>
</feature>